<feature type="transmembrane region" description="Helical" evidence="5">
    <location>
        <begin position="272"/>
        <end position="291"/>
    </location>
</feature>
<feature type="transmembrane region" description="Helical" evidence="5">
    <location>
        <begin position="244"/>
        <end position="265"/>
    </location>
</feature>
<dbReference type="RefSeq" id="XP_014243689.1">
    <property type="nucleotide sequence ID" value="XM_014388203.2"/>
</dbReference>
<dbReference type="AlphaFoldDB" id="A0A8I6RI18"/>
<dbReference type="InterPro" id="IPR006201">
    <property type="entry name" value="Neur_channel"/>
</dbReference>
<evidence type="ECO:0000313" key="9">
    <source>
        <dbReference type="Proteomes" id="UP000494040"/>
    </source>
</evidence>
<dbReference type="GO" id="GO:0016020">
    <property type="term" value="C:membrane"/>
    <property type="evidence" value="ECO:0007669"/>
    <property type="project" value="UniProtKB-SubCell"/>
</dbReference>
<keyword evidence="2 5" id="KW-0812">Transmembrane</keyword>
<reference evidence="8" key="1">
    <citation type="submission" date="2022-01" db="UniProtKB">
        <authorList>
            <consortium name="EnsemblMetazoa"/>
        </authorList>
    </citation>
    <scope>IDENTIFICATION</scope>
</reference>
<evidence type="ECO:0000259" key="7">
    <source>
        <dbReference type="Pfam" id="PF02931"/>
    </source>
</evidence>
<dbReference type="InterPro" id="IPR036734">
    <property type="entry name" value="Neur_chan_lig-bd_sf"/>
</dbReference>
<feature type="signal peptide" evidence="6">
    <location>
        <begin position="1"/>
        <end position="21"/>
    </location>
</feature>
<feature type="transmembrane region" description="Helical" evidence="5">
    <location>
        <begin position="382"/>
        <end position="409"/>
    </location>
</feature>
<dbReference type="GO" id="GO:0005230">
    <property type="term" value="F:extracellular ligand-gated monoatomic ion channel activity"/>
    <property type="evidence" value="ECO:0007669"/>
    <property type="project" value="InterPro"/>
</dbReference>
<organism evidence="8 9">
    <name type="scientific">Cimex lectularius</name>
    <name type="common">Bed bug</name>
    <name type="synonym">Acanthia lectularia</name>
    <dbReference type="NCBI Taxonomy" id="79782"/>
    <lineage>
        <taxon>Eukaryota</taxon>
        <taxon>Metazoa</taxon>
        <taxon>Ecdysozoa</taxon>
        <taxon>Arthropoda</taxon>
        <taxon>Hexapoda</taxon>
        <taxon>Insecta</taxon>
        <taxon>Pterygota</taxon>
        <taxon>Neoptera</taxon>
        <taxon>Paraneoptera</taxon>
        <taxon>Hemiptera</taxon>
        <taxon>Heteroptera</taxon>
        <taxon>Panheteroptera</taxon>
        <taxon>Cimicomorpha</taxon>
        <taxon>Cimicidae</taxon>
        <taxon>Cimex</taxon>
    </lineage>
</organism>
<keyword evidence="4 5" id="KW-0472">Membrane</keyword>
<sequence>MVICKISIVHLIFGSLLGVSAVVPCANNSMSTGEKLQYNLLCGYNKDIRPVKNSSSSIVVDVYLAFRDLYVVTDDVMSIHAWLTVFYENEFLTWDPKKYNGQTKISIPANLIWTPKIVLLNSFSKFTDSHLASRYTTATVTNRGEVSVFLDTQLTVHCAMNLLRWPHDSHVCHLAFFSEYATGNQTLLRLHKNSSVDMRHFNKNKAWDLGQVTFEVKALAKDPSGDSTAQFLLCTFRMTRHSSILASTTTVPIAVAVILIFVSFWLKPMDGFRYVLLLTSFIVHVLYLQILGKSLPANGGSDVHIISYLRNSVAMCGLAMLLLTISRTMMQLKDTPPWLMRTYNMVKSKNSMHFLLLPQENEAENDESGLITATNRKPNQDWVLLTTLFDRICFILYFLFYFISVMIIIF</sequence>
<accession>A0A8I6RI18</accession>
<dbReference type="GeneID" id="106663387"/>
<dbReference type="InterPro" id="IPR038050">
    <property type="entry name" value="Neuro_actylchol_rec"/>
</dbReference>
<keyword evidence="3 5" id="KW-1133">Transmembrane helix</keyword>
<dbReference type="CDD" id="cd18989">
    <property type="entry name" value="LGIC_ECD_cation"/>
    <property type="match status" value="1"/>
</dbReference>
<evidence type="ECO:0000256" key="6">
    <source>
        <dbReference type="SAM" id="SignalP"/>
    </source>
</evidence>
<dbReference type="EnsemblMetazoa" id="XM_014388203.2">
    <property type="protein sequence ID" value="XP_014243689.1"/>
    <property type="gene ID" value="LOC106663387"/>
</dbReference>
<dbReference type="OMA" id="SICCYAD"/>
<dbReference type="PANTHER" id="PTHR18945">
    <property type="entry name" value="NEUROTRANSMITTER GATED ION CHANNEL"/>
    <property type="match status" value="1"/>
</dbReference>
<dbReference type="Gene3D" id="2.70.170.10">
    <property type="entry name" value="Neurotransmitter-gated ion-channel ligand-binding domain"/>
    <property type="match status" value="1"/>
</dbReference>
<keyword evidence="9" id="KW-1185">Reference proteome</keyword>
<dbReference type="OrthoDB" id="6604040at2759"/>
<evidence type="ECO:0000313" key="8">
    <source>
        <dbReference type="EnsemblMetazoa" id="XP_014243689.1"/>
    </source>
</evidence>
<dbReference type="SUPFAM" id="SSF63712">
    <property type="entry name" value="Nicotinic receptor ligand binding domain-like"/>
    <property type="match status" value="1"/>
</dbReference>
<evidence type="ECO:0000256" key="1">
    <source>
        <dbReference type="ARBA" id="ARBA00004141"/>
    </source>
</evidence>
<keyword evidence="6" id="KW-0732">Signal</keyword>
<dbReference type="GO" id="GO:0004888">
    <property type="term" value="F:transmembrane signaling receptor activity"/>
    <property type="evidence" value="ECO:0007669"/>
    <property type="project" value="InterPro"/>
</dbReference>
<name>A0A8I6RI18_CIMLE</name>
<evidence type="ECO:0000256" key="5">
    <source>
        <dbReference type="SAM" id="Phobius"/>
    </source>
</evidence>
<dbReference type="Gene3D" id="1.20.58.390">
    <property type="entry name" value="Neurotransmitter-gated ion-channel transmembrane domain"/>
    <property type="match status" value="1"/>
</dbReference>
<feature type="chain" id="PRO_5035172392" description="Neurotransmitter-gated ion-channel ligand-binding domain-containing protein" evidence="6">
    <location>
        <begin position="22"/>
        <end position="410"/>
    </location>
</feature>
<proteinExistence type="predicted"/>
<evidence type="ECO:0000256" key="4">
    <source>
        <dbReference type="ARBA" id="ARBA00023136"/>
    </source>
</evidence>
<dbReference type="SUPFAM" id="SSF90112">
    <property type="entry name" value="Neurotransmitter-gated ion-channel transmembrane pore"/>
    <property type="match status" value="1"/>
</dbReference>
<dbReference type="Pfam" id="PF02931">
    <property type="entry name" value="Neur_chan_LBD"/>
    <property type="match status" value="1"/>
</dbReference>
<dbReference type="KEGG" id="clec:106663387"/>
<protein>
    <recommendedName>
        <fullName evidence="7">Neurotransmitter-gated ion-channel ligand-binding domain-containing protein</fullName>
    </recommendedName>
</protein>
<dbReference type="InterPro" id="IPR036719">
    <property type="entry name" value="Neuro-gated_channel_TM_sf"/>
</dbReference>
<comment type="subcellular location">
    <subcellularLocation>
        <location evidence="1">Membrane</location>
        <topology evidence="1">Multi-pass membrane protein</topology>
    </subcellularLocation>
</comment>
<evidence type="ECO:0000256" key="2">
    <source>
        <dbReference type="ARBA" id="ARBA00022692"/>
    </source>
</evidence>
<dbReference type="Proteomes" id="UP000494040">
    <property type="component" value="Unassembled WGS sequence"/>
</dbReference>
<dbReference type="InterPro" id="IPR006202">
    <property type="entry name" value="Neur_chan_lig-bd"/>
</dbReference>
<evidence type="ECO:0000256" key="3">
    <source>
        <dbReference type="ARBA" id="ARBA00022989"/>
    </source>
</evidence>
<feature type="transmembrane region" description="Helical" evidence="5">
    <location>
        <begin position="303"/>
        <end position="323"/>
    </location>
</feature>
<feature type="domain" description="Neurotransmitter-gated ion-channel ligand-binding" evidence="7">
    <location>
        <begin position="35"/>
        <end position="241"/>
    </location>
</feature>